<dbReference type="CDD" id="cd23701">
    <property type="entry name" value="At1g26750"/>
    <property type="match status" value="1"/>
</dbReference>
<evidence type="ECO:0000313" key="9">
    <source>
        <dbReference type="Proteomes" id="UP000326396"/>
    </source>
</evidence>
<keyword evidence="5" id="KW-0687">Ribonucleoprotein</keyword>
<evidence type="ECO:0000256" key="3">
    <source>
        <dbReference type="ARBA" id="ARBA00022980"/>
    </source>
</evidence>
<dbReference type="PANTHER" id="PTHR35693:SF1">
    <property type="entry name" value="EXPRESSED PROTEIN"/>
    <property type="match status" value="1"/>
</dbReference>
<accession>A0A5N6Q2C9</accession>
<evidence type="ECO:0000256" key="4">
    <source>
        <dbReference type="ARBA" id="ARBA00023128"/>
    </source>
</evidence>
<evidence type="ECO:0000256" key="2">
    <source>
        <dbReference type="ARBA" id="ARBA00009864"/>
    </source>
</evidence>
<dbReference type="InterPro" id="IPR059242">
    <property type="entry name" value="mS23_dom"/>
</dbReference>
<evidence type="ECO:0000256" key="5">
    <source>
        <dbReference type="ARBA" id="ARBA00023274"/>
    </source>
</evidence>
<dbReference type="EMBL" id="SZYD01000001">
    <property type="protein sequence ID" value="KAD7478785.1"/>
    <property type="molecule type" value="Genomic_DNA"/>
</dbReference>
<name>A0A5N6Q2C9_9ASTR</name>
<keyword evidence="9" id="KW-1185">Reference proteome</keyword>
<proteinExistence type="inferred from homology"/>
<dbReference type="PANTHER" id="PTHR35693">
    <property type="entry name" value="EXPRESSED PROTEIN"/>
    <property type="match status" value="1"/>
</dbReference>
<evidence type="ECO:0000313" key="8">
    <source>
        <dbReference type="EMBL" id="KAD7478785.1"/>
    </source>
</evidence>
<feature type="region of interest" description="Disordered" evidence="7">
    <location>
        <begin position="366"/>
        <end position="386"/>
    </location>
</feature>
<reference evidence="8 9" key="1">
    <citation type="submission" date="2019-05" db="EMBL/GenBank/DDBJ databases">
        <title>Mikania micrantha, genome provides insights into the molecular mechanism of rapid growth.</title>
        <authorList>
            <person name="Liu B."/>
        </authorList>
    </citation>
    <scope>NUCLEOTIDE SEQUENCE [LARGE SCALE GENOMIC DNA]</scope>
    <source>
        <strain evidence="8">NLD-2019</strain>
        <tissue evidence="8">Leaf</tissue>
    </source>
</reference>
<keyword evidence="4" id="KW-0496">Mitochondrion</keyword>
<dbReference type="OrthoDB" id="543108at2759"/>
<organism evidence="8 9">
    <name type="scientific">Mikania micrantha</name>
    <name type="common">bitter vine</name>
    <dbReference type="NCBI Taxonomy" id="192012"/>
    <lineage>
        <taxon>Eukaryota</taxon>
        <taxon>Viridiplantae</taxon>
        <taxon>Streptophyta</taxon>
        <taxon>Embryophyta</taxon>
        <taxon>Tracheophyta</taxon>
        <taxon>Spermatophyta</taxon>
        <taxon>Magnoliopsida</taxon>
        <taxon>eudicotyledons</taxon>
        <taxon>Gunneridae</taxon>
        <taxon>Pentapetalae</taxon>
        <taxon>asterids</taxon>
        <taxon>campanulids</taxon>
        <taxon>Asterales</taxon>
        <taxon>Asteraceae</taxon>
        <taxon>Asteroideae</taxon>
        <taxon>Heliantheae alliance</taxon>
        <taxon>Eupatorieae</taxon>
        <taxon>Mikania</taxon>
    </lineage>
</organism>
<comment type="similarity">
    <text evidence="2">Belongs to the mitochondrion-specific ribosomal protein mS23 family.</text>
</comment>
<evidence type="ECO:0000256" key="1">
    <source>
        <dbReference type="ARBA" id="ARBA00004173"/>
    </source>
</evidence>
<sequence length="386" mass="43402">MSFTKGDLLTKTRKLVNGLAMAKPVWLKAMEKSPPAVFPRAEKKVERICLPEDVYINKFYKKHPESLHEDPIKICDFEPTPSRIFGCRVLELKEQGVSEEEAINAADMEYRQQKKAKKKAYKRLKEIARLRGTKPPPNPYPSAIKEIQAEEKKHVHDRFFNPRILDIVEKLKEQQAAEMQDRGRSVGVCNKHRVDGEMDSSYENLVLESMVYGIFACYVGSFILRGEISPILDLQTAVGAGNTEIGGVATAGKGAGLVRPAGATGAARSAGTKNAAAGPFIHEECNYRKWEMGECSDGFARRPGECSARSIGRWEGEWEGKWERREIERPFIHHYWRLSPQMPLPVLQIERATPWSPLLSLSPLKPSPLLNGENDAGDMVTQSDRE</sequence>
<evidence type="ECO:0000256" key="7">
    <source>
        <dbReference type="SAM" id="MobiDB-lite"/>
    </source>
</evidence>
<keyword evidence="3" id="KW-0689">Ribosomal protein</keyword>
<comment type="subcellular location">
    <subcellularLocation>
        <location evidence="1">Mitochondrion</location>
    </subcellularLocation>
</comment>
<comment type="caution">
    <text evidence="8">The sequence shown here is derived from an EMBL/GenBank/DDBJ whole genome shotgun (WGS) entry which is preliminary data.</text>
</comment>
<protein>
    <recommendedName>
        <fullName evidence="6">Small ribosomal subunit protein mS23</fullName>
    </recommendedName>
</protein>
<gene>
    <name evidence="8" type="ORF">E3N88_01921</name>
</gene>
<dbReference type="Proteomes" id="UP000326396">
    <property type="component" value="Linkage Group LG1"/>
</dbReference>
<dbReference type="AlphaFoldDB" id="A0A5N6Q2C9"/>
<evidence type="ECO:0000256" key="6">
    <source>
        <dbReference type="ARBA" id="ARBA00035137"/>
    </source>
</evidence>